<gene>
    <name evidence="6" type="ORF">GCM10025778_04330</name>
</gene>
<evidence type="ECO:0000259" key="4">
    <source>
        <dbReference type="PROSITE" id="PS51898"/>
    </source>
</evidence>
<dbReference type="InterPro" id="IPR013762">
    <property type="entry name" value="Integrase-like_cat_sf"/>
</dbReference>
<name>A0ABP9TIG0_9MICC</name>
<dbReference type="RefSeq" id="WP_210100185.1">
    <property type="nucleotide sequence ID" value="NZ_BAABLK010000007.1"/>
</dbReference>
<evidence type="ECO:0000259" key="5">
    <source>
        <dbReference type="PROSITE" id="PS51900"/>
    </source>
</evidence>
<dbReference type="PROSITE" id="PS51900">
    <property type="entry name" value="CB"/>
    <property type="match status" value="1"/>
</dbReference>
<keyword evidence="7" id="KW-1185">Reference proteome</keyword>
<dbReference type="Pfam" id="PF00589">
    <property type="entry name" value="Phage_integrase"/>
    <property type="match status" value="1"/>
</dbReference>
<organism evidence="6 7">
    <name type="scientific">Paeniglutamicibacter antarcticus</name>
    <dbReference type="NCBI Taxonomy" id="494023"/>
    <lineage>
        <taxon>Bacteria</taxon>
        <taxon>Bacillati</taxon>
        <taxon>Actinomycetota</taxon>
        <taxon>Actinomycetes</taxon>
        <taxon>Micrococcales</taxon>
        <taxon>Micrococcaceae</taxon>
        <taxon>Paeniglutamicibacter</taxon>
    </lineage>
</organism>
<dbReference type="EMBL" id="BAABLK010000007">
    <property type="protein sequence ID" value="GAA5225903.1"/>
    <property type="molecule type" value="Genomic_DNA"/>
</dbReference>
<keyword evidence="1 3" id="KW-0238">DNA-binding</keyword>
<keyword evidence="2" id="KW-0233">DNA recombination</keyword>
<evidence type="ECO:0000256" key="2">
    <source>
        <dbReference type="ARBA" id="ARBA00023172"/>
    </source>
</evidence>
<feature type="domain" description="Core-binding (CB)" evidence="5">
    <location>
        <begin position="108"/>
        <end position="193"/>
    </location>
</feature>
<evidence type="ECO:0000256" key="3">
    <source>
        <dbReference type="PROSITE-ProRule" id="PRU01248"/>
    </source>
</evidence>
<feature type="domain" description="Tyr recombinase" evidence="4">
    <location>
        <begin position="214"/>
        <end position="402"/>
    </location>
</feature>
<dbReference type="InterPro" id="IPR050090">
    <property type="entry name" value="Tyrosine_recombinase_XerCD"/>
</dbReference>
<accession>A0ABP9TIG0</accession>
<dbReference type="SUPFAM" id="SSF56349">
    <property type="entry name" value="DNA breaking-rejoining enzymes"/>
    <property type="match status" value="1"/>
</dbReference>
<dbReference type="InterPro" id="IPR011010">
    <property type="entry name" value="DNA_brk_join_enz"/>
</dbReference>
<dbReference type="PANTHER" id="PTHR30349:SF90">
    <property type="entry name" value="TYROSINE RECOMBINASE XERD"/>
    <property type="match status" value="1"/>
</dbReference>
<dbReference type="InterPro" id="IPR044068">
    <property type="entry name" value="CB"/>
</dbReference>
<dbReference type="PANTHER" id="PTHR30349">
    <property type="entry name" value="PHAGE INTEGRASE-RELATED"/>
    <property type="match status" value="1"/>
</dbReference>
<evidence type="ECO:0000313" key="7">
    <source>
        <dbReference type="Proteomes" id="UP001501257"/>
    </source>
</evidence>
<evidence type="ECO:0000313" key="6">
    <source>
        <dbReference type="EMBL" id="GAA5225903.1"/>
    </source>
</evidence>
<dbReference type="Gene3D" id="1.10.443.10">
    <property type="entry name" value="Intergrase catalytic core"/>
    <property type="match status" value="1"/>
</dbReference>
<dbReference type="Proteomes" id="UP001501257">
    <property type="component" value="Unassembled WGS sequence"/>
</dbReference>
<protein>
    <submittedName>
        <fullName evidence="6">Site-specific integrase</fullName>
    </submittedName>
</protein>
<sequence length="414" mass="45915">MKIPLAELISKADTEILRLNQAASTLMQYRWAWHRFEVFCSENGMTEFTDEALASYLRFLATERDEGRFKEWKYKLLRKSALVLAEVNHTGTYRWKLSKQASPNAGLNTVFRPVQDYFEAWLTHQGLARDTQDLYAVIARRTLASWQSRGITDFRALGGAEVASALVSLAESYHPGSMRTVLSAVRVLCRFLEESAGCSGLSRSVPRGASRRVRHVSVLPSEKIEMLTSSPDPDTVTGIRDRAMLLLGARTGLRPVDIVALRLQDIDWRQGQITLVQRKTGVVLNLPLLADVGEAIANYLLHDRPTGVNDEHVFLRTQAPYVALAPSNGLHHMASSAFARTGVGFDPGMGHGFRVLRTSFATRMLEGDTPLPVISGALGHRGISSVKHYLAADEVHMRECCLDFVGIEPRGAQS</sequence>
<comment type="caution">
    <text evidence="6">The sequence shown here is derived from an EMBL/GenBank/DDBJ whole genome shotgun (WGS) entry which is preliminary data.</text>
</comment>
<dbReference type="PROSITE" id="PS51898">
    <property type="entry name" value="TYR_RECOMBINASE"/>
    <property type="match status" value="1"/>
</dbReference>
<reference evidence="7" key="1">
    <citation type="journal article" date="2019" name="Int. J. Syst. Evol. Microbiol.">
        <title>The Global Catalogue of Microorganisms (GCM) 10K type strain sequencing project: providing services to taxonomists for standard genome sequencing and annotation.</title>
        <authorList>
            <consortium name="The Broad Institute Genomics Platform"/>
            <consortium name="The Broad Institute Genome Sequencing Center for Infectious Disease"/>
            <person name="Wu L."/>
            <person name="Ma J."/>
        </authorList>
    </citation>
    <scope>NUCLEOTIDE SEQUENCE [LARGE SCALE GENOMIC DNA]</scope>
    <source>
        <strain evidence="7">JCM 18952</strain>
    </source>
</reference>
<dbReference type="InterPro" id="IPR002104">
    <property type="entry name" value="Integrase_catalytic"/>
</dbReference>
<evidence type="ECO:0000256" key="1">
    <source>
        <dbReference type="ARBA" id="ARBA00023125"/>
    </source>
</evidence>
<proteinExistence type="predicted"/>